<keyword evidence="2" id="KW-1133">Transmembrane helix</keyword>
<dbReference type="EMBL" id="KZ988230">
    <property type="protein sequence ID" value="RKP12716.1"/>
    <property type="molecule type" value="Genomic_DNA"/>
</dbReference>
<evidence type="ECO:0000313" key="3">
    <source>
        <dbReference type="EMBL" id="RKP12716.1"/>
    </source>
</evidence>
<feature type="compositionally biased region" description="Acidic residues" evidence="1">
    <location>
        <begin position="396"/>
        <end position="421"/>
    </location>
</feature>
<feature type="region of interest" description="Disordered" evidence="1">
    <location>
        <begin position="392"/>
        <end position="423"/>
    </location>
</feature>
<feature type="compositionally biased region" description="Basic residues" evidence="1">
    <location>
        <begin position="473"/>
        <end position="492"/>
    </location>
</feature>
<feature type="compositionally biased region" description="Low complexity" evidence="1">
    <location>
        <begin position="188"/>
        <end position="216"/>
    </location>
</feature>
<dbReference type="Proteomes" id="UP000267251">
    <property type="component" value="Unassembled WGS sequence"/>
</dbReference>
<keyword evidence="2" id="KW-0472">Membrane</keyword>
<keyword evidence="2" id="KW-0812">Transmembrane</keyword>
<feature type="region of interest" description="Disordered" evidence="1">
    <location>
        <begin position="188"/>
        <end position="219"/>
    </location>
</feature>
<feature type="compositionally biased region" description="Acidic residues" evidence="1">
    <location>
        <begin position="349"/>
        <end position="363"/>
    </location>
</feature>
<name>A0A4P9Y1J6_9FUNG</name>
<keyword evidence="4" id="KW-1185">Reference proteome</keyword>
<organism evidence="3 4">
    <name type="scientific">Piptocephalis cylindrospora</name>
    <dbReference type="NCBI Taxonomy" id="1907219"/>
    <lineage>
        <taxon>Eukaryota</taxon>
        <taxon>Fungi</taxon>
        <taxon>Fungi incertae sedis</taxon>
        <taxon>Zoopagomycota</taxon>
        <taxon>Zoopagomycotina</taxon>
        <taxon>Zoopagomycetes</taxon>
        <taxon>Zoopagales</taxon>
        <taxon>Piptocephalidaceae</taxon>
        <taxon>Piptocephalis</taxon>
    </lineage>
</organism>
<evidence type="ECO:0000313" key="4">
    <source>
        <dbReference type="Proteomes" id="UP000267251"/>
    </source>
</evidence>
<feature type="transmembrane region" description="Helical" evidence="2">
    <location>
        <begin position="557"/>
        <end position="576"/>
    </location>
</feature>
<evidence type="ECO:0000256" key="2">
    <source>
        <dbReference type="SAM" id="Phobius"/>
    </source>
</evidence>
<accession>A0A4P9Y1J6</accession>
<feature type="region of interest" description="Disordered" evidence="1">
    <location>
        <begin position="456"/>
        <end position="540"/>
    </location>
</feature>
<reference evidence="4" key="1">
    <citation type="journal article" date="2018" name="Nat. Microbiol.">
        <title>Leveraging single-cell genomics to expand the fungal tree of life.</title>
        <authorList>
            <person name="Ahrendt S.R."/>
            <person name="Quandt C.A."/>
            <person name="Ciobanu D."/>
            <person name="Clum A."/>
            <person name="Salamov A."/>
            <person name="Andreopoulos B."/>
            <person name="Cheng J.F."/>
            <person name="Woyke T."/>
            <person name="Pelin A."/>
            <person name="Henrissat B."/>
            <person name="Reynolds N.K."/>
            <person name="Benny G.L."/>
            <person name="Smith M.E."/>
            <person name="James T.Y."/>
            <person name="Grigoriev I.V."/>
        </authorList>
    </citation>
    <scope>NUCLEOTIDE SEQUENCE [LARGE SCALE GENOMIC DNA]</scope>
</reference>
<dbReference type="AlphaFoldDB" id="A0A4P9Y1J6"/>
<feature type="compositionally biased region" description="Low complexity" evidence="1">
    <location>
        <begin position="524"/>
        <end position="534"/>
    </location>
</feature>
<proteinExistence type="predicted"/>
<dbReference type="OrthoDB" id="10525846at2759"/>
<feature type="compositionally biased region" description="Acidic residues" evidence="1">
    <location>
        <begin position="504"/>
        <end position="520"/>
    </location>
</feature>
<gene>
    <name evidence="3" type="ORF">BJ684DRAFT_16830</name>
</gene>
<feature type="region of interest" description="Disordered" evidence="1">
    <location>
        <begin position="341"/>
        <end position="369"/>
    </location>
</feature>
<evidence type="ECO:0000256" key="1">
    <source>
        <dbReference type="SAM" id="MobiDB-lite"/>
    </source>
</evidence>
<protein>
    <submittedName>
        <fullName evidence="3">Uncharacterized protein</fullName>
    </submittedName>
</protein>
<sequence>MPAYHPSAVEDLAHRELAKCKVDYFSHAWSLGETHATQRLIWGRKDLLDTSGYSKETQARCENLLWRLQYQLAYPILPRHLFPPSSSPSTLRVLPRPHERWRNQFEKYNAPLVGPFHMGMNEEEGRSGSSSPISYLPTPCVSSSALHIHFPLHVTQSFPPSSSSSSSQWSIEEDISLVGTALIPDSVSTASSSTTTSLPPSPTSISPSPSPSSSYPRGLTRHTRFLSRKPALKKSTSSLCLSLRETCRDRLKLSHLDLGGQISARQFAQWSEEDPWASYLPLTPRSPHGPSSSLAIEEPDCISPLLRLTFCPTVEQRVIVDEGEEEEVKRDTGGWGMKMDRPCRLKFGEDDDEEEEEEEEEEDRPFYLYERTESITSSGRMMGLSDYFGISWHGSDDDEEEEDEGMDLSQLEDEEGEEEREEWCAEYGTDHPSPHGHVEAPKAGWVGWEVKAREIRQPLPPPPIRLIHDAPKAKRARRRQKRQFASTHHHYHSPPPPLVSPPCEDNDCDDFSDWDTDGVEDGSHSPSFSSSPSSTYHRPRRRALSTTATEWISPIPWITWVFYLLVGAYDLVLWSMSLRFTSA</sequence>